<gene>
    <name evidence="1" type="ORF">PAGU1579_10320</name>
</gene>
<dbReference type="Proteomes" id="UP000303581">
    <property type="component" value="Unassembled WGS sequence"/>
</dbReference>
<organism evidence="1 2">
    <name type="scientific">Veillonella tobetsuensis</name>
    <dbReference type="NCBI Taxonomy" id="1110546"/>
    <lineage>
        <taxon>Bacteria</taxon>
        <taxon>Bacillati</taxon>
        <taxon>Bacillota</taxon>
        <taxon>Negativicutes</taxon>
        <taxon>Veillonellales</taxon>
        <taxon>Veillonellaceae</taxon>
        <taxon>Veillonella</taxon>
    </lineage>
</organism>
<comment type="caution">
    <text evidence="1">The sequence shown here is derived from an EMBL/GenBank/DDBJ whole genome shotgun (WGS) entry which is preliminary data.</text>
</comment>
<reference evidence="1 2" key="1">
    <citation type="submission" date="2019-03" db="EMBL/GenBank/DDBJ databases">
        <title>Draft genome sequences of two Veillonella tobetsuensis clinical isolates from intraoperative bronchial fluids of elderly patients with pulmonary carcinoma.</title>
        <authorList>
            <person name="Akiyama T."/>
        </authorList>
    </citation>
    <scope>NUCLEOTIDE SEQUENCE [LARGE SCALE GENOMIC DNA]</scope>
    <source>
        <strain evidence="1 2">PAGU 1579</strain>
    </source>
</reference>
<name>A0A480B6N4_9FIRM</name>
<keyword evidence="2" id="KW-1185">Reference proteome</keyword>
<proteinExistence type="predicted"/>
<dbReference type="EMBL" id="BJCR01000028">
    <property type="protein sequence ID" value="GCL69263.1"/>
    <property type="molecule type" value="Genomic_DNA"/>
</dbReference>
<protein>
    <submittedName>
        <fullName evidence="1">Uncharacterized protein</fullName>
    </submittedName>
</protein>
<evidence type="ECO:0000313" key="2">
    <source>
        <dbReference type="Proteomes" id="UP000303581"/>
    </source>
</evidence>
<accession>A0A480B6N4</accession>
<evidence type="ECO:0000313" key="1">
    <source>
        <dbReference type="EMBL" id="GCL69263.1"/>
    </source>
</evidence>
<dbReference type="AlphaFoldDB" id="A0A480B6N4"/>
<sequence length="78" mass="8911">MVNVGDNRYISKIFANHKILPLIPLVYSISYNACESRYIGIFPKLATLNYNAVYRKKSKQAPILIMAISTFNYTFDSS</sequence>